<gene>
    <name evidence="2" type="ORF">ILUMI_25059</name>
</gene>
<dbReference type="Proteomes" id="UP000801492">
    <property type="component" value="Unassembled WGS sequence"/>
</dbReference>
<evidence type="ECO:0000313" key="3">
    <source>
        <dbReference type="Proteomes" id="UP000801492"/>
    </source>
</evidence>
<proteinExistence type="predicted"/>
<comment type="caution">
    <text evidence="2">The sequence shown here is derived from an EMBL/GenBank/DDBJ whole genome shotgun (WGS) entry which is preliminary data.</text>
</comment>
<dbReference type="EMBL" id="VTPC01090854">
    <property type="protein sequence ID" value="KAF2881111.1"/>
    <property type="molecule type" value="Genomic_DNA"/>
</dbReference>
<sequence>MKGCIPQVADGNRIFNLDESGVTTAHKPRKILAGKVSAADTYLPPALVSPRKYFKAHMLTDAPAGSLGLANTSGWMTSDLFIQITQDLNEETNKTNFKCDFTDNTEKTDGKRSTDFVSPEAFRGFPKAEMKLIALLEGDSHCEKASEIDVVHILPYRDKVIDEEDFDDIIIEEKHLRKKLQAGTVRDNRIAKFSIEATKNLPKRERGFFVRAFDKTLEILVVLWNDNFVVTVMTNGCTIETLIQAKRFGRNEHKDILIPQPILISEYDKFMGGLHTLGDPKNDQSKGNARGYYPPDKRETGKATSTGSNLNKLISFISFRNVENFT</sequence>
<dbReference type="PANTHER" id="PTHR47272">
    <property type="entry name" value="DDE_TNP_1_7 DOMAIN-CONTAINING PROTEIN"/>
    <property type="match status" value="1"/>
</dbReference>
<dbReference type="AlphaFoldDB" id="A0A8K0C9A7"/>
<keyword evidence="3" id="KW-1185">Reference proteome</keyword>
<name>A0A8K0C9A7_IGNLU</name>
<reference evidence="2" key="1">
    <citation type="submission" date="2019-08" db="EMBL/GenBank/DDBJ databases">
        <title>The genome of the North American firefly Photinus pyralis.</title>
        <authorList>
            <consortium name="Photinus pyralis genome working group"/>
            <person name="Fallon T.R."/>
            <person name="Sander Lower S.E."/>
            <person name="Weng J.-K."/>
        </authorList>
    </citation>
    <scope>NUCLEOTIDE SEQUENCE</scope>
    <source>
        <strain evidence="2">TRF0915ILg1</strain>
        <tissue evidence="2">Whole body</tissue>
    </source>
</reference>
<feature type="region of interest" description="Disordered" evidence="1">
    <location>
        <begin position="277"/>
        <end position="306"/>
    </location>
</feature>
<evidence type="ECO:0000256" key="1">
    <source>
        <dbReference type="SAM" id="MobiDB-lite"/>
    </source>
</evidence>
<evidence type="ECO:0000313" key="2">
    <source>
        <dbReference type="EMBL" id="KAF2881111.1"/>
    </source>
</evidence>
<evidence type="ECO:0008006" key="4">
    <source>
        <dbReference type="Google" id="ProtNLM"/>
    </source>
</evidence>
<protein>
    <recommendedName>
        <fullName evidence="4">DDE-1 domain-containing protein</fullName>
    </recommendedName>
</protein>
<dbReference type="PANTHER" id="PTHR47272:SF1">
    <property type="entry name" value="PIGGYBAC TRANSPOSABLE ELEMENT-DERIVED PROTEIN 3-LIKE"/>
    <property type="match status" value="1"/>
</dbReference>
<accession>A0A8K0C9A7</accession>
<organism evidence="2 3">
    <name type="scientific">Ignelater luminosus</name>
    <name type="common">Cucubano</name>
    <name type="synonym">Pyrophorus luminosus</name>
    <dbReference type="NCBI Taxonomy" id="2038154"/>
    <lineage>
        <taxon>Eukaryota</taxon>
        <taxon>Metazoa</taxon>
        <taxon>Ecdysozoa</taxon>
        <taxon>Arthropoda</taxon>
        <taxon>Hexapoda</taxon>
        <taxon>Insecta</taxon>
        <taxon>Pterygota</taxon>
        <taxon>Neoptera</taxon>
        <taxon>Endopterygota</taxon>
        <taxon>Coleoptera</taxon>
        <taxon>Polyphaga</taxon>
        <taxon>Elateriformia</taxon>
        <taxon>Elateroidea</taxon>
        <taxon>Elateridae</taxon>
        <taxon>Agrypninae</taxon>
        <taxon>Pyrophorini</taxon>
        <taxon>Ignelater</taxon>
    </lineage>
</organism>